<proteinExistence type="predicted"/>
<evidence type="ECO:0000313" key="1">
    <source>
        <dbReference type="EMBL" id="MZP28711.1"/>
    </source>
</evidence>
<dbReference type="NCBIfam" id="TIGR04141">
    <property type="entry name" value="TIGR04141 family sporadically distributed protein"/>
    <property type="match status" value="1"/>
</dbReference>
<dbReference type="EMBL" id="WXEY01000002">
    <property type="protein sequence ID" value="MZP28711.1"/>
    <property type="molecule type" value="Genomic_DNA"/>
</dbReference>
<protein>
    <recommendedName>
        <fullName evidence="3">TIGR04141 family sporadically distributed protein</fullName>
    </recommendedName>
</protein>
<dbReference type="Proteomes" id="UP000463470">
    <property type="component" value="Unassembled WGS sequence"/>
</dbReference>
<dbReference type="Pfam" id="PF19614">
    <property type="entry name" value="DUF6119"/>
    <property type="match status" value="1"/>
</dbReference>
<comment type="caution">
    <text evidence="1">The sequence shown here is derived from an EMBL/GenBank/DDBJ whole genome shotgun (WGS) entry which is preliminary data.</text>
</comment>
<keyword evidence="2" id="KW-1185">Reference proteome</keyword>
<name>A0A845L728_9FIRM</name>
<dbReference type="RefSeq" id="WP_161254711.1">
    <property type="nucleotide sequence ID" value="NZ_WXEY01000002.1"/>
</dbReference>
<gene>
    <name evidence="1" type="ORF">GTO91_03125</name>
</gene>
<dbReference type="InterPro" id="IPR026487">
    <property type="entry name" value="CHP04141"/>
</dbReference>
<reference evidence="1 2" key="1">
    <citation type="submission" date="2020-01" db="EMBL/GenBank/DDBJ databases">
        <title>Whole-genome sequence of Heliobacterium undosum DSM 13378.</title>
        <authorList>
            <person name="Kyndt J.A."/>
            <person name="Meyer T.E."/>
        </authorList>
    </citation>
    <scope>NUCLEOTIDE SEQUENCE [LARGE SCALE GENOMIC DNA]</scope>
    <source>
        <strain evidence="1 2">DSM 13378</strain>
    </source>
</reference>
<sequence length="525" mass="61173">MSKYITKIKRKVKAMPKYNIYRINKSSLGDLLKKFEDVKLIKVSSKQVDEFTMDFYLSEDPGKKIVWWGTIYKSFLTKEKINQLTNLSYYACLLIYNNDTCYAVSLGKTHFYLRDYCDLDFGIDLAERILRNDNISTKNSRLFGSKKTKTLNSYQDATEIEFESGEAIFFLRGKTIDESQWGKNISCGHSVQFSLDFAPNNLTSLIKRIESSLRSKSINTIPRSMLIKDKKKIKELDEKLVSAIINYDVQVTSSDTNLSGVDFVFSHTDIFTIIYRGLSKKVKGDLTISALNSFLSENKLSLNNEVINELKVYVESSTGSYSKPLKFYIDFVHDRCFLLDGVWHKFNQNYLVFLNDYVNKIKTDFSDLNNFSKKEFTDYKEKLQAEGTKYTYQENYFNLMQERNGYINLDREITLLERYRVEKLDLYKDETWYFVKIGKPKTLGYVIDQSLVSLKTLVELGGTINYEGQTLTPKMFCLWLILDRKTKIQLLSEINSLIFKMKLAEWNRKVKLAGLETYIKVGYLA</sequence>
<accession>A0A845L728</accession>
<dbReference type="AlphaFoldDB" id="A0A845L728"/>
<dbReference type="OrthoDB" id="2078538at2"/>
<evidence type="ECO:0000313" key="2">
    <source>
        <dbReference type="Proteomes" id="UP000463470"/>
    </source>
</evidence>
<evidence type="ECO:0008006" key="3">
    <source>
        <dbReference type="Google" id="ProtNLM"/>
    </source>
</evidence>
<organism evidence="1 2">
    <name type="scientific">Heliomicrobium undosum</name>
    <dbReference type="NCBI Taxonomy" id="121734"/>
    <lineage>
        <taxon>Bacteria</taxon>
        <taxon>Bacillati</taxon>
        <taxon>Bacillota</taxon>
        <taxon>Clostridia</taxon>
        <taxon>Eubacteriales</taxon>
        <taxon>Heliobacteriaceae</taxon>
        <taxon>Heliomicrobium</taxon>
    </lineage>
</organism>